<keyword evidence="2" id="KW-1185">Reference proteome</keyword>
<dbReference type="RefSeq" id="WP_156691298.1">
    <property type="nucleotide sequence ID" value="NZ_CP034279.1"/>
</dbReference>
<sequence>MLGSTMIESGTAPSVDTSHRYALLTARTGLEPDLAQRYTTDPLSVLTEFGLTGAEPVYLVAAEDVYLENLDQPGAGVASFCNFTHGPSCFATSAAERS</sequence>
<dbReference type="EMBL" id="CP034279">
    <property type="protein sequence ID" value="QGV77480.1"/>
    <property type="molecule type" value="Genomic_DNA"/>
</dbReference>
<dbReference type="KEGG" id="sfic:EIZ62_03865"/>
<dbReference type="AlphaFoldDB" id="A0A6I6F1G2"/>
<organism evidence="1 2">
    <name type="scientific">Streptomyces ficellus</name>
    <dbReference type="NCBI Taxonomy" id="1977088"/>
    <lineage>
        <taxon>Bacteria</taxon>
        <taxon>Bacillati</taxon>
        <taxon>Actinomycetota</taxon>
        <taxon>Actinomycetes</taxon>
        <taxon>Kitasatosporales</taxon>
        <taxon>Streptomycetaceae</taxon>
        <taxon>Streptomyces</taxon>
    </lineage>
</organism>
<dbReference type="OrthoDB" id="4296361at2"/>
<evidence type="ECO:0000313" key="1">
    <source>
        <dbReference type="EMBL" id="QGV77480.1"/>
    </source>
</evidence>
<accession>A0A6I6F1G2</accession>
<evidence type="ECO:0000313" key="2">
    <source>
        <dbReference type="Proteomes" id="UP000422572"/>
    </source>
</evidence>
<gene>
    <name evidence="1" type="ORF">EIZ62_03865</name>
</gene>
<dbReference type="Proteomes" id="UP000422572">
    <property type="component" value="Chromosome"/>
</dbReference>
<reference evidence="1 2" key="1">
    <citation type="submission" date="2018-12" db="EMBL/GenBank/DDBJ databases">
        <title>Complete genome sequence of Streptomyces ficellus NRRL8067, the producer of ficellomycin, feldamycin and nojirimycin.</title>
        <authorList>
            <person name="Zhang H."/>
            <person name="Yue R."/>
            <person name="Liu Y."/>
            <person name="Li M."/>
            <person name="Mu H."/>
            <person name="Zhang J."/>
        </authorList>
    </citation>
    <scope>NUCLEOTIDE SEQUENCE [LARGE SCALE GENOMIC DNA]</scope>
    <source>
        <strain evidence="1 2">NRRL 8067</strain>
    </source>
</reference>
<proteinExistence type="predicted"/>
<name>A0A6I6F1G2_9ACTN</name>
<protein>
    <submittedName>
        <fullName evidence="1">Uncharacterized protein</fullName>
    </submittedName>
</protein>